<keyword evidence="3" id="KW-1185">Reference proteome</keyword>
<dbReference type="OrthoDB" id="9772097at2"/>
<dbReference type="AlphaFoldDB" id="A0A2K9LHY1"/>
<reference evidence="3" key="1">
    <citation type="submission" date="2017-08" db="EMBL/GenBank/DDBJ databases">
        <title>Direct submision.</title>
        <authorList>
            <person name="Kim S.-J."/>
            <person name="Rhee S.-K."/>
        </authorList>
    </citation>
    <scope>NUCLEOTIDE SEQUENCE [LARGE SCALE GENOMIC DNA]</scope>
    <source>
        <strain evidence="3">GI5</strain>
    </source>
</reference>
<evidence type="ECO:0000256" key="1">
    <source>
        <dbReference type="SAM" id="SignalP"/>
    </source>
</evidence>
<organism evidence="2 3">
    <name type="scientific">Ketobacter alkanivorans</name>
    <dbReference type="NCBI Taxonomy" id="1917421"/>
    <lineage>
        <taxon>Bacteria</taxon>
        <taxon>Pseudomonadati</taxon>
        <taxon>Pseudomonadota</taxon>
        <taxon>Gammaproteobacteria</taxon>
        <taxon>Pseudomonadales</taxon>
        <taxon>Ketobacteraceae</taxon>
        <taxon>Ketobacter</taxon>
    </lineage>
</organism>
<protein>
    <submittedName>
        <fullName evidence="2">Uncharacterized protein</fullName>
    </submittedName>
</protein>
<feature type="chain" id="PRO_5014623122" evidence="1">
    <location>
        <begin position="25"/>
        <end position="590"/>
    </location>
</feature>
<dbReference type="KEGG" id="kak:Kalk_05155"/>
<name>A0A2K9LHY1_9GAMM</name>
<proteinExistence type="predicted"/>
<dbReference type="RefSeq" id="WP_101893185.1">
    <property type="nucleotide sequence ID" value="NZ_CP022684.1"/>
</dbReference>
<feature type="signal peptide" evidence="1">
    <location>
        <begin position="1"/>
        <end position="24"/>
    </location>
</feature>
<evidence type="ECO:0000313" key="2">
    <source>
        <dbReference type="EMBL" id="AUM11847.1"/>
    </source>
</evidence>
<keyword evidence="1" id="KW-0732">Signal</keyword>
<accession>A0A2K9LHY1</accession>
<gene>
    <name evidence="2" type="ORF">Kalk_05155</name>
</gene>
<evidence type="ECO:0000313" key="3">
    <source>
        <dbReference type="Proteomes" id="UP000235116"/>
    </source>
</evidence>
<dbReference type="EMBL" id="CP022684">
    <property type="protein sequence ID" value="AUM11847.1"/>
    <property type="molecule type" value="Genomic_DNA"/>
</dbReference>
<sequence length="590" mass="63624">MTKGNILPVVLGLASLCLGTPLMANTFDDAVNLYLKGFDHCTAAKDALTSGNLRSASVALKKYETLKAQAVGINNTILSSSKRGMDSNLKYCERVATDIEIEVGTPILDRAIEACDKAAANLKANNPDQAKLDYDQFIALKTEALSTAPRLNELFSARSQINRCERLQKKITNFSQKQEALSLAIETVVEESEAYSSLCDSALKNLSGAPLDNKALQQARSAQASARSRHQAVMTETVALAELEKTPASPEKISVDKHLASGDRCMDSLNSSITAKASELKLAQQELSEYASALNKAKGQCQNVQKSAISSATRQTYDAAKSQYESAIKTRNDVNAALSKNAYYNNSDWGSVNNIEKTISALNACLDKSRIHLGALFSAVPASAPAVASVAQKIESGALTAGVPAQKISGSINMLNTAPEYAIVYMEDGTKPADNQEITIYTTGFDKQIYFVGSGDTFRFKSKDFTTHRITASNESLNFSSSLTQIRSRQSREAKVTWPANSLVEIRSDRGAITPAHIANVTSSNYQVIMFDFGANTVSFELDNPNEAATGYLLLPDFDPLVININQGEIKSLAITHNKEPLGSVLLKGL</sequence>
<dbReference type="Proteomes" id="UP000235116">
    <property type="component" value="Chromosome"/>
</dbReference>